<sequence length="596" mass="64702">MDFTECYGDTVSSLAVAARDRNVRLLRSLIRRGCDVDSRDNRGWNALHEAAAAGHAVCARDLLKAAAGSSQGCRAYVLSLTHEGESALYLAARRGHLVVVKLLLKAHADVNQQTNDLSSPLYAAVDGGYTELVELFVRKGAEVNGTHTASSWTCLHQAAYKGHGDIVRILVGVCRLEVYDDHRITPLFVAAQYGRRHCLQVLADAGACVCVCACILKVFCEFTLRPWCSEDVFVPSVVGASVNAQAADLATPLLIAAQEGHRGCVELLLDHGADPNLSCSDSWPQLPVHAAAEFGHEAILARLAALTDRSCDRGEGRVSPLYSAAKNDHGCCVALLLSAGFSPDGQDCSSYFGSACTSPLCCTLATGNGDPTWTFSDSARLLIAAGATLTGEAWAWILAACDSDVLQYVLRHRSFPGPERPSGVMSHHLSPEQWSRRLSPEELSGLMCKVFDMVCHASYWLPSLLGAGLEPSLLLAEPNVLEDMDSEGVNYFLEFVNWSTLSPPLKDILDRQKELITWGPLINLEGVPSLTHLCRLRVREQLGSVVLMQTDVVRQLDVPRELQMYLQFKNIPPPTCVTMATCTHTSRRGHGRPDAL</sequence>
<feature type="repeat" description="ANK" evidence="4">
    <location>
        <begin position="248"/>
        <end position="280"/>
    </location>
</feature>
<dbReference type="SMART" id="SM00969">
    <property type="entry name" value="SOCS_box"/>
    <property type="match status" value="1"/>
</dbReference>
<dbReference type="InterPro" id="IPR036770">
    <property type="entry name" value="Ankyrin_rpt-contain_sf"/>
</dbReference>
<evidence type="ECO:0000256" key="2">
    <source>
        <dbReference type="ARBA" id="ARBA00022737"/>
    </source>
</evidence>
<feature type="domain" description="SOCS box" evidence="5">
    <location>
        <begin position="520"/>
        <end position="572"/>
    </location>
</feature>
<keyword evidence="2" id="KW-0677">Repeat</keyword>
<organism evidence="6 7">
    <name type="scientific">Esox lucius</name>
    <name type="common">Northern pike</name>
    <dbReference type="NCBI Taxonomy" id="8010"/>
    <lineage>
        <taxon>Eukaryota</taxon>
        <taxon>Metazoa</taxon>
        <taxon>Chordata</taxon>
        <taxon>Craniata</taxon>
        <taxon>Vertebrata</taxon>
        <taxon>Euteleostomi</taxon>
        <taxon>Actinopterygii</taxon>
        <taxon>Neopterygii</taxon>
        <taxon>Teleostei</taxon>
        <taxon>Protacanthopterygii</taxon>
        <taxon>Esociformes</taxon>
        <taxon>Esocidae</taxon>
        <taxon>Esox</taxon>
    </lineage>
</organism>
<reference evidence="6 7" key="1">
    <citation type="submission" date="2020-02" db="EMBL/GenBank/DDBJ databases">
        <title>Esox lucius (northern pike) genome, fEsoLuc1, primary haplotype.</title>
        <authorList>
            <person name="Myers G."/>
            <person name="Karagic N."/>
            <person name="Meyer A."/>
            <person name="Pippel M."/>
            <person name="Reichard M."/>
            <person name="Winkler S."/>
            <person name="Tracey A."/>
            <person name="Sims Y."/>
            <person name="Howe K."/>
            <person name="Rhie A."/>
            <person name="Formenti G."/>
            <person name="Durbin R."/>
            <person name="Fedrigo O."/>
            <person name="Jarvis E.D."/>
        </authorList>
    </citation>
    <scope>NUCLEOTIDE SEQUENCE [LARGE SCALE GENOMIC DNA]</scope>
</reference>
<dbReference type="Ensembl" id="ENSELUT00000092300.1">
    <property type="protein sequence ID" value="ENSELUP00000096631.1"/>
    <property type="gene ID" value="ENSELUG00000013521.3"/>
</dbReference>
<comment type="pathway">
    <text evidence="1">Protein modification; protein ubiquitination.</text>
</comment>
<dbReference type="AlphaFoldDB" id="A0AAY5L6G2"/>
<dbReference type="GO" id="GO:0035556">
    <property type="term" value="P:intracellular signal transduction"/>
    <property type="evidence" value="ECO:0007669"/>
    <property type="project" value="InterPro"/>
</dbReference>
<dbReference type="InterPro" id="IPR001496">
    <property type="entry name" value="SOCS_box"/>
</dbReference>
<dbReference type="SUPFAM" id="SSF48403">
    <property type="entry name" value="Ankyrin repeat"/>
    <property type="match status" value="2"/>
</dbReference>
<dbReference type="PROSITE" id="PS50225">
    <property type="entry name" value="SOCS"/>
    <property type="match status" value="1"/>
</dbReference>
<dbReference type="InterPro" id="IPR050745">
    <property type="entry name" value="Multifunctional_regulatory"/>
</dbReference>
<dbReference type="PANTHER" id="PTHR24189:SF50">
    <property type="entry name" value="ANKYRIN REPEAT AND SOCS BOX PROTEIN 2"/>
    <property type="match status" value="1"/>
</dbReference>
<evidence type="ECO:0000259" key="5">
    <source>
        <dbReference type="PROSITE" id="PS50225"/>
    </source>
</evidence>
<dbReference type="SMART" id="SM00248">
    <property type="entry name" value="ANK"/>
    <property type="match status" value="8"/>
</dbReference>
<dbReference type="RefSeq" id="XP_034149479.1">
    <property type="nucleotide sequence ID" value="XM_034293588.1"/>
</dbReference>
<feature type="repeat" description="ANK" evidence="4">
    <location>
        <begin position="9"/>
        <end position="41"/>
    </location>
</feature>
<dbReference type="Proteomes" id="UP000265140">
    <property type="component" value="Chromosome 8"/>
</dbReference>
<gene>
    <name evidence="6" type="primary">ASB3</name>
</gene>
<dbReference type="PROSITE" id="PS50088">
    <property type="entry name" value="ANK_REPEAT"/>
    <property type="match status" value="4"/>
</dbReference>
<dbReference type="InterPro" id="IPR036036">
    <property type="entry name" value="SOCS_box-like_dom_sf"/>
</dbReference>
<dbReference type="InterPro" id="IPR002110">
    <property type="entry name" value="Ankyrin_rpt"/>
</dbReference>
<dbReference type="RefSeq" id="XP_034149478.1">
    <property type="nucleotide sequence ID" value="XM_034293587.1"/>
</dbReference>
<feature type="repeat" description="ANK" evidence="4">
    <location>
        <begin position="83"/>
        <end position="115"/>
    </location>
</feature>
<dbReference type="PROSITE" id="PS50297">
    <property type="entry name" value="ANK_REP_REGION"/>
    <property type="match status" value="3"/>
</dbReference>
<name>A0AAY5L6G2_ESOLU</name>
<evidence type="ECO:0000256" key="3">
    <source>
        <dbReference type="ARBA" id="ARBA00023043"/>
    </source>
</evidence>
<evidence type="ECO:0000313" key="6">
    <source>
        <dbReference type="Ensembl" id="ENSELUP00000096631.1"/>
    </source>
</evidence>
<protein>
    <recommendedName>
        <fullName evidence="5">SOCS box domain-containing protein</fullName>
    </recommendedName>
</protein>
<feature type="repeat" description="ANK" evidence="4">
    <location>
        <begin position="116"/>
        <end position="148"/>
    </location>
</feature>
<keyword evidence="3 4" id="KW-0040">ANK repeat</keyword>
<dbReference type="PANTHER" id="PTHR24189">
    <property type="entry name" value="MYOTROPHIN"/>
    <property type="match status" value="1"/>
</dbReference>
<proteinExistence type="predicted"/>
<dbReference type="Gene3D" id="1.25.40.20">
    <property type="entry name" value="Ankyrin repeat-containing domain"/>
    <property type="match status" value="3"/>
</dbReference>
<reference evidence="6" key="3">
    <citation type="submission" date="2025-09" db="UniProtKB">
        <authorList>
            <consortium name="Ensembl"/>
        </authorList>
    </citation>
    <scope>IDENTIFICATION</scope>
</reference>
<dbReference type="GeneTree" id="ENSGT00940000159080"/>
<accession>A0AAY5L6G2</accession>
<keyword evidence="7" id="KW-1185">Reference proteome</keyword>
<reference evidence="6" key="2">
    <citation type="submission" date="2025-08" db="UniProtKB">
        <authorList>
            <consortium name="Ensembl"/>
        </authorList>
    </citation>
    <scope>IDENTIFICATION</scope>
</reference>
<evidence type="ECO:0000313" key="7">
    <source>
        <dbReference type="Proteomes" id="UP000265140"/>
    </source>
</evidence>
<dbReference type="PRINTS" id="PR01415">
    <property type="entry name" value="ANKYRIN"/>
</dbReference>
<evidence type="ECO:0000256" key="1">
    <source>
        <dbReference type="ARBA" id="ARBA00004906"/>
    </source>
</evidence>
<dbReference type="SUPFAM" id="SSF158235">
    <property type="entry name" value="SOCS box-like"/>
    <property type="match status" value="1"/>
</dbReference>
<evidence type="ECO:0000256" key="4">
    <source>
        <dbReference type="PROSITE-ProRule" id="PRU00023"/>
    </source>
</evidence>
<dbReference type="Pfam" id="PF12796">
    <property type="entry name" value="Ank_2"/>
    <property type="match status" value="3"/>
</dbReference>
<dbReference type="GeneID" id="105026223"/>
<dbReference type="Gene3D" id="1.10.750.20">
    <property type="entry name" value="SOCS box"/>
    <property type="match status" value="1"/>
</dbReference>
<dbReference type="Pfam" id="PF07525">
    <property type="entry name" value="SOCS_box"/>
    <property type="match status" value="1"/>
</dbReference>